<evidence type="ECO:0000256" key="1">
    <source>
        <dbReference type="ARBA" id="ARBA00023054"/>
    </source>
</evidence>
<dbReference type="FunCoup" id="A0A6P8YFK4">
    <property type="interactions" value="101"/>
</dbReference>
<keyword evidence="4" id="KW-1185">Reference proteome</keyword>
<dbReference type="KEGG" id="tpal:117643624"/>
<feature type="region of interest" description="Disordered" evidence="2">
    <location>
        <begin position="1"/>
        <end position="26"/>
    </location>
</feature>
<organism evidence="5">
    <name type="scientific">Thrips palmi</name>
    <name type="common">Melon thrips</name>
    <dbReference type="NCBI Taxonomy" id="161013"/>
    <lineage>
        <taxon>Eukaryota</taxon>
        <taxon>Metazoa</taxon>
        <taxon>Ecdysozoa</taxon>
        <taxon>Arthropoda</taxon>
        <taxon>Hexapoda</taxon>
        <taxon>Insecta</taxon>
        <taxon>Pterygota</taxon>
        <taxon>Neoptera</taxon>
        <taxon>Paraneoptera</taxon>
        <taxon>Thysanoptera</taxon>
        <taxon>Terebrantia</taxon>
        <taxon>Thripoidea</taxon>
        <taxon>Thripidae</taxon>
        <taxon>Thrips</taxon>
    </lineage>
</organism>
<evidence type="ECO:0000256" key="2">
    <source>
        <dbReference type="SAM" id="MobiDB-lite"/>
    </source>
</evidence>
<feature type="compositionally biased region" description="Gly residues" evidence="2">
    <location>
        <begin position="445"/>
        <end position="456"/>
    </location>
</feature>
<dbReference type="InterPro" id="IPR039303">
    <property type="entry name" value="CCDC50"/>
</dbReference>
<gene>
    <name evidence="5" type="primary">LOC117643624</name>
</gene>
<dbReference type="AlphaFoldDB" id="A0A6P8YFK4"/>
<dbReference type="RefSeq" id="XP_034238503.1">
    <property type="nucleotide sequence ID" value="XM_034382612.1"/>
</dbReference>
<feature type="compositionally biased region" description="Polar residues" evidence="2">
    <location>
        <begin position="562"/>
        <end position="571"/>
    </location>
</feature>
<dbReference type="InterPro" id="IPR029311">
    <property type="entry name" value="CCDC50_N"/>
</dbReference>
<feature type="region of interest" description="Disordered" evidence="2">
    <location>
        <begin position="176"/>
        <end position="239"/>
    </location>
</feature>
<dbReference type="InParanoid" id="A0A6P8YFK4"/>
<dbReference type="PANTHER" id="PTHR22115">
    <property type="entry name" value="C3ORF6 PROTEIN-RELATED"/>
    <property type="match status" value="1"/>
</dbReference>
<feature type="compositionally biased region" description="Low complexity" evidence="2">
    <location>
        <begin position="187"/>
        <end position="210"/>
    </location>
</feature>
<proteinExistence type="predicted"/>
<reference evidence="5" key="1">
    <citation type="submission" date="2025-08" db="UniProtKB">
        <authorList>
            <consortium name="RefSeq"/>
        </authorList>
    </citation>
    <scope>IDENTIFICATION</scope>
    <source>
        <tissue evidence="5">Total insect</tissue>
    </source>
</reference>
<keyword evidence="1" id="KW-0175">Coiled coil</keyword>
<feature type="region of interest" description="Disordered" evidence="2">
    <location>
        <begin position="545"/>
        <end position="612"/>
    </location>
</feature>
<feature type="region of interest" description="Disordered" evidence="2">
    <location>
        <begin position="116"/>
        <end position="146"/>
    </location>
</feature>
<dbReference type="GeneID" id="117643624"/>
<feature type="compositionally biased region" description="Basic residues" evidence="2">
    <location>
        <begin position="418"/>
        <end position="433"/>
    </location>
</feature>
<name>A0A6P8YFK4_THRPL</name>
<protein>
    <submittedName>
        <fullName evidence="5">GRB10-interacting GYF protein 2 isoform X1</fullName>
    </submittedName>
</protein>
<dbReference type="PANTHER" id="PTHR22115:SF4">
    <property type="entry name" value="COILED-COIL DOMAIN-CONTAINING PROTEIN"/>
    <property type="match status" value="1"/>
</dbReference>
<dbReference type="Pfam" id="PF15295">
    <property type="entry name" value="CCDC50_N"/>
    <property type="match status" value="1"/>
</dbReference>
<feature type="region of interest" description="Disordered" evidence="2">
    <location>
        <begin position="416"/>
        <end position="533"/>
    </location>
</feature>
<dbReference type="OrthoDB" id="9994767at2759"/>
<evidence type="ECO:0000313" key="4">
    <source>
        <dbReference type="Proteomes" id="UP000515158"/>
    </source>
</evidence>
<feature type="domain" description="Coiled-coil" evidence="3">
    <location>
        <begin position="27"/>
        <end position="143"/>
    </location>
</feature>
<evidence type="ECO:0000313" key="5">
    <source>
        <dbReference type="RefSeq" id="XP_034238503.1"/>
    </source>
</evidence>
<accession>A0A6P8YFK4</accession>
<sequence>MQCEIRGMADITEAGRPPPESMPKRGRVNEVCREWLVHEDGALAYKLQKEEVEQHLSGNKTRNAVVRLDTPLAKSEQQREQEEALAKYHQRVIEQEQYDAQVAKQLAARMEREEQLRRMQREQQDEEMARHLQEREKVKLEKERRERERLDAEFIQQLPPQQMHRAHPQHWQLQMQIPPPASRSPAQLPSPTTSPHHSPQSSQSSQSNGQPLPPRQPKPGTNSSPLYNHPPPVSNIRAYPKPATSAAAALMPDQPYGHGAAAAGCDQDVAGAVGPARGVSPVSPAAVGPAAYGGHFSHTPPRAARQHHGLGHHAQGHHGLRDVDGIHSISPAPEDVAQQIRQLNLSRHVPMCDDLPSPEELYEEEARRLQEEKDAEFARLLQEQEEREGADGIDRDRLLAMEAQDQELARMLQDKEKAKLRRARERAKQKALLKKQQEQQQMDGSGAGPSGAGPSGSGTSSPLSPHHPPLEDEEGCYSLPHQGSPVPPHPTAAGSSFEMAKSASKGRRRFPDPEAIEELPSPGFTPPGTVNGTNEALRNIAIVIDPTYPRRSPPNVGGIRTSPVNTNNQQDYVDEDCTSPAPPYMPIQGQRRTASLEKKAKKKAPKDGCKQQ</sequence>
<evidence type="ECO:0000259" key="3">
    <source>
        <dbReference type="Pfam" id="PF15295"/>
    </source>
</evidence>
<dbReference type="Proteomes" id="UP000515158">
    <property type="component" value="Unplaced"/>
</dbReference>